<comment type="caution">
    <text evidence="2">The sequence shown here is derived from an EMBL/GenBank/DDBJ whole genome shotgun (WGS) entry which is preliminary data.</text>
</comment>
<organism evidence="2 3">
    <name type="scientific">Paraburkholderia dinghuensis</name>
    <dbReference type="NCBI Taxonomy" id="2305225"/>
    <lineage>
        <taxon>Bacteria</taxon>
        <taxon>Pseudomonadati</taxon>
        <taxon>Pseudomonadota</taxon>
        <taxon>Betaproteobacteria</taxon>
        <taxon>Burkholderiales</taxon>
        <taxon>Burkholderiaceae</taxon>
        <taxon>Paraburkholderia</taxon>
    </lineage>
</organism>
<evidence type="ECO:0000313" key="2">
    <source>
        <dbReference type="EMBL" id="RQH07890.1"/>
    </source>
</evidence>
<dbReference type="EMBL" id="RQIS01000004">
    <property type="protein sequence ID" value="RQH07890.1"/>
    <property type="molecule type" value="Genomic_DNA"/>
</dbReference>
<feature type="region of interest" description="Disordered" evidence="1">
    <location>
        <begin position="13"/>
        <end position="44"/>
    </location>
</feature>
<dbReference type="Proteomes" id="UP000272778">
    <property type="component" value="Unassembled WGS sequence"/>
</dbReference>
<protein>
    <submittedName>
        <fullName evidence="2">Uncharacterized protein</fullName>
    </submittedName>
</protein>
<accession>A0A3N6PZE9</accession>
<sequence length="80" mass="8587">MLEVMKILGETGNRTSAPIGIPKSSDFANKSKNGGNPPRGGFSLEAVSDAAHRNWFAASLRQDGLYVEYVEEAKAGGDRF</sequence>
<dbReference type="AlphaFoldDB" id="A0A3N6PZE9"/>
<evidence type="ECO:0000256" key="1">
    <source>
        <dbReference type="SAM" id="MobiDB-lite"/>
    </source>
</evidence>
<proteinExistence type="predicted"/>
<name>A0A3N6PZE9_9BURK</name>
<reference evidence="2 3" key="1">
    <citation type="submission" date="2018-11" db="EMBL/GenBank/DDBJ databases">
        <title>Paraburkholderia sp. DHOA04, isolated from soil.</title>
        <authorList>
            <person name="Gao Z.-H."/>
            <person name="Qiu L.-H."/>
            <person name="Fu J.-C."/>
        </authorList>
    </citation>
    <scope>NUCLEOTIDE SEQUENCE [LARGE SCALE GENOMIC DNA]</scope>
    <source>
        <strain evidence="2 3">DHOA04</strain>
    </source>
</reference>
<gene>
    <name evidence="2" type="ORF">D1Y85_07240</name>
</gene>
<keyword evidence="3" id="KW-1185">Reference proteome</keyword>
<dbReference type="RefSeq" id="WP_124150369.1">
    <property type="nucleotide sequence ID" value="NZ_RQIS01000004.1"/>
</dbReference>
<evidence type="ECO:0000313" key="3">
    <source>
        <dbReference type="Proteomes" id="UP000272778"/>
    </source>
</evidence>